<protein>
    <recommendedName>
        <fullName evidence="3">DUF1993 domain-containing protein</fullName>
    </recommendedName>
</protein>
<dbReference type="Gene3D" id="1.20.120.450">
    <property type="entry name" value="dinb family like domain"/>
    <property type="match status" value="1"/>
</dbReference>
<keyword evidence="2" id="KW-1185">Reference proteome</keyword>
<proteinExistence type="predicted"/>
<dbReference type="SUPFAM" id="SSF109854">
    <property type="entry name" value="DinB/YfiT-like putative metalloenzymes"/>
    <property type="match status" value="1"/>
</dbReference>
<evidence type="ECO:0000313" key="2">
    <source>
        <dbReference type="Proteomes" id="UP000443090"/>
    </source>
</evidence>
<dbReference type="PANTHER" id="PTHR36922:SF1">
    <property type="entry name" value="DUF1993 DOMAIN-CONTAINING PROTEIN"/>
    <property type="match status" value="1"/>
</dbReference>
<accession>A0A8H8UFM0</accession>
<dbReference type="EMBL" id="QGMI01000352">
    <property type="protein sequence ID" value="TVY42048.1"/>
    <property type="molecule type" value="Genomic_DNA"/>
</dbReference>
<gene>
    <name evidence="1" type="ORF">LOCC1_G004827</name>
</gene>
<dbReference type="InterPro" id="IPR018531">
    <property type="entry name" value="DUF1993"/>
</dbReference>
<dbReference type="OrthoDB" id="3724345at2759"/>
<dbReference type="Pfam" id="PF09351">
    <property type="entry name" value="DUF1993"/>
    <property type="match status" value="1"/>
</dbReference>
<dbReference type="AlphaFoldDB" id="A0A8H8UFM0"/>
<dbReference type="PANTHER" id="PTHR36922">
    <property type="entry name" value="BLL2446 PROTEIN"/>
    <property type="match status" value="1"/>
</dbReference>
<comment type="caution">
    <text evidence="1">The sequence shown here is derived from an EMBL/GenBank/DDBJ whole genome shotgun (WGS) entry which is preliminary data.</text>
</comment>
<sequence>MAPPSLYGITIPVFIREIRMLLTILEKGQEHSAGNEAKILESRLIEDMQPLVYQIQRVSDGAKGVAVRIGKVESEAWPDNEKTFSDLEARLKKTIAFLEKVDSKSMEGMEDQEVVMKTGSGERRFSGIEYVLNFAIPNFYFHTVTTYALLRKEGVPIGKRHYLGL</sequence>
<reference evidence="1 2" key="1">
    <citation type="submission" date="2018-05" db="EMBL/GenBank/DDBJ databases">
        <title>Genome sequencing and assembly of the regulated plant pathogen Lachnellula willkommii and related sister species for the development of diagnostic species identification markers.</title>
        <authorList>
            <person name="Giroux E."/>
            <person name="Bilodeau G."/>
        </authorList>
    </citation>
    <scope>NUCLEOTIDE SEQUENCE [LARGE SCALE GENOMIC DNA]</scope>
    <source>
        <strain evidence="1 2">CBS 160.35</strain>
    </source>
</reference>
<dbReference type="InterPro" id="IPR034660">
    <property type="entry name" value="DinB/YfiT-like"/>
</dbReference>
<dbReference type="Proteomes" id="UP000443090">
    <property type="component" value="Unassembled WGS sequence"/>
</dbReference>
<evidence type="ECO:0008006" key="3">
    <source>
        <dbReference type="Google" id="ProtNLM"/>
    </source>
</evidence>
<evidence type="ECO:0000313" key="1">
    <source>
        <dbReference type="EMBL" id="TVY42048.1"/>
    </source>
</evidence>
<name>A0A8H8UFM0_9HELO</name>
<organism evidence="1 2">
    <name type="scientific">Lachnellula occidentalis</name>
    <dbReference type="NCBI Taxonomy" id="215460"/>
    <lineage>
        <taxon>Eukaryota</taxon>
        <taxon>Fungi</taxon>
        <taxon>Dikarya</taxon>
        <taxon>Ascomycota</taxon>
        <taxon>Pezizomycotina</taxon>
        <taxon>Leotiomycetes</taxon>
        <taxon>Helotiales</taxon>
        <taxon>Lachnaceae</taxon>
        <taxon>Lachnellula</taxon>
    </lineage>
</organism>